<dbReference type="PANTHER" id="PTHR34309">
    <property type="entry name" value="SLR1406 PROTEIN"/>
    <property type="match status" value="1"/>
</dbReference>
<dbReference type="InterPro" id="IPR005624">
    <property type="entry name" value="PduO/GlcC-like"/>
</dbReference>
<dbReference type="Pfam" id="PF03928">
    <property type="entry name" value="HbpS-like"/>
    <property type="match status" value="1"/>
</dbReference>
<evidence type="ECO:0008006" key="3">
    <source>
        <dbReference type="Google" id="ProtNLM"/>
    </source>
</evidence>
<protein>
    <recommendedName>
        <fullName evidence="3">Heme-binding protein</fullName>
    </recommendedName>
</protein>
<dbReference type="Proteomes" id="UP000655044">
    <property type="component" value="Unassembled WGS sequence"/>
</dbReference>
<dbReference type="EMBL" id="BOOI01000109">
    <property type="protein sequence ID" value="GIH89146.1"/>
    <property type="molecule type" value="Genomic_DNA"/>
</dbReference>
<proteinExistence type="predicted"/>
<accession>A0A8J3WIS3</accession>
<organism evidence="1 2">
    <name type="scientific">Planobispora rosea</name>
    <dbReference type="NCBI Taxonomy" id="35762"/>
    <lineage>
        <taxon>Bacteria</taxon>
        <taxon>Bacillati</taxon>
        <taxon>Actinomycetota</taxon>
        <taxon>Actinomycetes</taxon>
        <taxon>Streptosporangiales</taxon>
        <taxon>Streptosporangiaceae</taxon>
        <taxon>Planobispora</taxon>
    </lineage>
</organism>
<evidence type="ECO:0000313" key="2">
    <source>
        <dbReference type="Proteomes" id="UP000655044"/>
    </source>
</evidence>
<dbReference type="Gene3D" id="3.30.450.150">
    <property type="entry name" value="Haem-degrading domain"/>
    <property type="match status" value="1"/>
</dbReference>
<name>A0A8J3WIS3_PLARO</name>
<dbReference type="SUPFAM" id="SSF143744">
    <property type="entry name" value="GlcG-like"/>
    <property type="match status" value="1"/>
</dbReference>
<comment type="caution">
    <text evidence="1">The sequence shown here is derived from an EMBL/GenBank/DDBJ whole genome shotgun (WGS) entry which is preliminary data.</text>
</comment>
<keyword evidence="2" id="KW-1185">Reference proteome</keyword>
<dbReference type="InterPro" id="IPR052517">
    <property type="entry name" value="GlcG_carb_metab_protein"/>
</dbReference>
<reference evidence="1" key="1">
    <citation type="submission" date="2021-01" db="EMBL/GenBank/DDBJ databases">
        <title>Whole genome shotgun sequence of Planobispora rosea NBRC 15558.</title>
        <authorList>
            <person name="Komaki H."/>
            <person name="Tamura T."/>
        </authorList>
    </citation>
    <scope>NUCLEOTIDE SEQUENCE</scope>
    <source>
        <strain evidence="1">NBRC 15558</strain>
    </source>
</reference>
<dbReference type="InterPro" id="IPR038084">
    <property type="entry name" value="PduO/GlcC-like_sf"/>
</dbReference>
<dbReference type="AlphaFoldDB" id="A0A8J3WIS3"/>
<dbReference type="PANTHER" id="PTHR34309:SF1">
    <property type="entry name" value="PROTEIN GLCG"/>
    <property type="match status" value="1"/>
</dbReference>
<evidence type="ECO:0000313" key="1">
    <source>
        <dbReference type="EMBL" id="GIH89146.1"/>
    </source>
</evidence>
<sequence>MSLDGGVRHPGFAEWVSTKAKSSALFRMPSAVIGQISQPGGPCYGVEVTNDGLVSSGDGLPIVDESGRTIGAVGVSGGDVQQDTLVAEACAA</sequence>
<gene>
    <name evidence="1" type="ORF">Pro02_75540</name>
</gene>